<dbReference type="PANTHER" id="PTHR33361:SF2">
    <property type="entry name" value="DUF885 DOMAIN-CONTAINING PROTEIN"/>
    <property type="match status" value="1"/>
</dbReference>
<accession>A0ABP6NTL5</accession>
<sequence>MSTPTTPRGVADRYVDALCELDPLVATQLGTHPGDDRLPDLSPAGLAAEEALERATLAELDRVLAADPSLDDDPVERRCARLLRERLGAELAAHEAGEGFRSLNNLFSPIHAIRQVFSMMPAGSDEDWAVIARRMARVPEAYRGFRESLEEGCRRGAVVAPRQARTVVAQLDEWMAGPYFAGFVATGPEALLPELAAAARAADDAVAEIRDYLRDVYAPHTEGTPDAVGRERYALAVRRWTGSDLGAGTGLEDAYAWGWAEHRRILAEQRIEAEKVLPGGTPMEAMRWLGVNGPAVDGVEAIRERLQAMMDDAIAALDGTHFDLAEPVRRVEAMIAPPGSAAAPYYTRPSQDFSRPGRTWLPTLGRIRFPLWDLVSIWYHEGVPGHHLQLAQWAYVSKDLSTYQASLGSVGANVEGWALYAERLMDELGYFTDPGERLGFLDAQQLRSVRVVIDIGMHLGLPIPDDAEGALAEHRGQPWTPDLARAFLGENSGADLAFLDSELVRYLGIPGQAISYKLGERAWLDGRAAAQEARGADFDLKAWHMAALSQGSLGLDDLAAELAQL</sequence>
<dbReference type="PANTHER" id="PTHR33361">
    <property type="entry name" value="GLR0591 PROTEIN"/>
    <property type="match status" value="1"/>
</dbReference>
<name>A0ABP6NTL5_9ACTN</name>
<evidence type="ECO:0000313" key="1">
    <source>
        <dbReference type="EMBL" id="GAA3156494.1"/>
    </source>
</evidence>
<dbReference type="Proteomes" id="UP001499924">
    <property type="component" value="Unassembled WGS sequence"/>
</dbReference>
<keyword evidence="2" id="KW-1185">Reference proteome</keyword>
<evidence type="ECO:0000313" key="2">
    <source>
        <dbReference type="Proteomes" id="UP001499924"/>
    </source>
</evidence>
<dbReference type="EMBL" id="BAAAVV010000001">
    <property type="protein sequence ID" value="GAA3156494.1"/>
    <property type="molecule type" value="Genomic_DNA"/>
</dbReference>
<reference evidence="2" key="1">
    <citation type="journal article" date="2019" name="Int. J. Syst. Evol. Microbiol.">
        <title>The Global Catalogue of Microorganisms (GCM) 10K type strain sequencing project: providing services to taxonomists for standard genome sequencing and annotation.</title>
        <authorList>
            <consortium name="The Broad Institute Genomics Platform"/>
            <consortium name="The Broad Institute Genome Sequencing Center for Infectious Disease"/>
            <person name="Wu L."/>
            <person name="Ma J."/>
        </authorList>
    </citation>
    <scope>NUCLEOTIDE SEQUENCE [LARGE SCALE GENOMIC DNA]</scope>
    <source>
        <strain evidence="2">JCM 15614</strain>
    </source>
</reference>
<dbReference type="RefSeq" id="WP_344686903.1">
    <property type="nucleotide sequence ID" value="NZ_BAAAVV010000001.1"/>
</dbReference>
<dbReference type="Pfam" id="PF05960">
    <property type="entry name" value="DUF885"/>
    <property type="match status" value="1"/>
</dbReference>
<protein>
    <submittedName>
        <fullName evidence="1">DUF885 domain-containing protein</fullName>
    </submittedName>
</protein>
<proteinExistence type="predicted"/>
<dbReference type="InterPro" id="IPR010281">
    <property type="entry name" value="DUF885"/>
</dbReference>
<gene>
    <name evidence="1" type="ORF">GCM10010531_04780</name>
</gene>
<comment type="caution">
    <text evidence="1">The sequence shown here is derived from an EMBL/GenBank/DDBJ whole genome shotgun (WGS) entry which is preliminary data.</text>
</comment>
<organism evidence="1 2">
    <name type="scientific">Blastococcus jejuensis</name>
    <dbReference type="NCBI Taxonomy" id="351224"/>
    <lineage>
        <taxon>Bacteria</taxon>
        <taxon>Bacillati</taxon>
        <taxon>Actinomycetota</taxon>
        <taxon>Actinomycetes</taxon>
        <taxon>Geodermatophilales</taxon>
        <taxon>Geodermatophilaceae</taxon>
        <taxon>Blastococcus</taxon>
    </lineage>
</organism>